<evidence type="ECO:0000313" key="2">
    <source>
        <dbReference type="EMBL" id="PNX90418.1"/>
    </source>
</evidence>
<organism evidence="2 3">
    <name type="scientific">Trifolium pratense</name>
    <name type="common">Red clover</name>
    <dbReference type="NCBI Taxonomy" id="57577"/>
    <lineage>
        <taxon>Eukaryota</taxon>
        <taxon>Viridiplantae</taxon>
        <taxon>Streptophyta</taxon>
        <taxon>Embryophyta</taxon>
        <taxon>Tracheophyta</taxon>
        <taxon>Spermatophyta</taxon>
        <taxon>Magnoliopsida</taxon>
        <taxon>eudicotyledons</taxon>
        <taxon>Gunneridae</taxon>
        <taxon>Pentapetalae</taxon>
        <taxon>rosids</taxon>
        <taxon>fabids</taxon>
        <taxon>Fabales</taxon>
        <taxon>Fabaceae</taxon>
        <taxon>Papilionoideae</taxon>
        <taxon>50 kb inversion clade</taxon>
        <taxon>NPAAA clade</taxon>
        <taxon>Hologalegina</taxon>
        <taxon>IRL clade</taxon>
        <taxon>Trifolieae</taxon>
        <taxon>Trifolium</taxon>
    </lineage>
</organism>
<feature type="region of interest" description="Disordered" evidence="1">
    <location>
        <begin position="1"/>
        <end position="22"/>
    </location>
</feature>
<reference evidence="2 3" key="2">
    <citation type="journal article" date="2017" name="Front. Plant Sci.">
        <title>Gene Classification and Mining of Molecular Markers Useful in Red Clover (Trifolium pratense) Breeding.</title>
        <authorList>
            <person name="Istvanek J."/>
            <person name="Dluhosova J."/>
            <person name="Dluhos P."/>
            <person name="Patkova L."/>
            <person name="Nedelnik J."/>
            <person name="Repkova J."/>
        </authorList>
    </citation>
    <scope>NUCLEOTIDE SEQUENCE [LARGE SCALE GENOMIC DNA]</scope>
    <source>
        <strain evidence="3">cv. Tatra</strain>
        <tissue evidence="2">Young leaves</tissue>
    </source>
</reference>
<protein>
    <submittedName>
        <fullName evidence="2">Uncharacterized protein</fullName>
    </submittedName>
</protein>
<accession>A0A2K3MI09</accession>
<gene>
    <name evidence="2" type="ORF">L195_g046542</name>
</gene>
<evidence type="ECO:0000313" key="3">
    <source>
        <dbReference type="Proteomes" id="UP000236291"/>
    </source>
</evidence>
<comment type="caution">
    <text evidence="2">The sequence shown here is derived from an EMBL/GenBank/DDBJ whole genome shotgun (WGS) entry which is preliminary data.</text>
</comment>
<evidence type="ECO:0000256" key="1">
    <source>
        <dbReference type="SAM" id="MobiDB-lite"/>
    </source>
</evidence>
<name>A0A2K3MI09_TRIPR</name>
<dbReference type="EMBL" id="ASHM01062764">
    <property type="protein sequence ID" value="PNX90418.1"/>
    <property type="molecule type" value="Genomic_DNA"/>
</dbReference>
<proteinExistence type="predicted"/>
<reference evidence="2 3" key="1">
    <citation type="journal article" date="2014" name="Am. J. Bot.">
        <title>Genome assembly and annotation for red clover (Trifolium pratense; Fabaceae).</title>
        <authorList>
            <person name="Istvanek J."/>
            <person name="Jaros M."/>
            <person name="Krenek A."/>
            <person name="Repkova J."/>
        </authorList>
    </citation>
    <scope>NUCLEOTIDE SEQUENCE [LARGE SCALE GENOMIC DNA]</scope>
    <source>
        <strain evidence="3">cv. Tatra</strain>
        <tissue evidence="2">Young leaves</tissue>
    </source>
</reference>
<dbReference type="AlphaFoldDB" id="A0A2K3MI09"/>
<dbReference type="Proteomes" id="UP000236291">
    <property type="component" value="Unassembled WGS sequence"/>
</dbReference>
<sequence>MVEQDLEAVADKESGGNELQPDFEEVADEGNELEPDFERVVEEDEGFLFRCLLLAPYA</sequence>